<keyword evidence="1" id="KW-1133">Transmembrane helix</keyword>
<dbReference type="GO" id="GO:0052621">
    <property type="term" value="F:diguanylate cyclase activity"/>
    <property type="evidence" value="ECO:0007669"/>
    <property type="project" value="UniProtKB-EC"/>
</dbReference>
<name>A0ABU3P1R9_9FIRM</name>
<evidence type="ECO:0000313" key="3">
    <source>
        <dbReference type="EMBL" id="MDT8902969.1"/>
    </source>
</evidence>
<feature type="transmembrane region" description="Helical" evidence="1">
    <location>
        <begin position="139"/>
        <end position="161"/>
    </location>
</feature>
<sequence>MYDDRAAGIAGSAESIQILARRASIVFAAFSGLTAWYLQTAAWQFAVGLALAYTLYSFSLCRRKAPPGVGELFLSVALCAGLTLAQAGYSDILYHLLLLRMALRVGRRRAVRVALIIAAVQLGAAAAVTAGFTPAAVTGMIFNLLGAAVVTYAAIYIDALITRQASDDKQMLELIRQNDRNYRMALTDALTGLYNHRAYKERIDTLSQYVLLVIDIDHFKKLNDAHGHLIGDNVLVSLGNIIKASVRSGDLAFRYGGEEFVVVLPGTTAQVGLKIAERLRNKVVEWQFEGDKGRIPVTVSIGLAVKKPGMNSQVVFEQADRALYRAKQLGRNNVQSYLKPEVAVKYGM</sequence>
<evidence type="ECO:0000256" key="1">
    <source>
        <dbReference type="SAM" id="Phobius"/>
    </source>
</evidence>
<dbReference type="InterPro" id="IPR029787">
    <property type="entry name" value="Nucleotide_cyclase"/>
</dbReference>
<dbReference type="RefSeq" id="WP_413781432.1">
    <property type="nucleotide sequence ID" value="NZ_JAUOZS010000001.1"/>
</dbReference>
<dbReference type="CDD" id="cd01949">
    <property type="entry name" value="GGDEF"/>
    <property type="match status" value="1"/>
</dbReference>
<keyword evidence="3" id="KW-0548">Nucleotidyltransferase</keyword>
<dbReference type="Gene3D" id="3.30.70.270">
    <property type="match status" value="1"/>
</dbReference>
<feature type="domain" description="GGDEF" evidence="2">
    <location>
        <begin position="207"/>
        <end position="339"/>
    </location>
</feature>
<protein>
    <submittedName>
        <fullName evidence="3">GGDEF domain-containing protein</fullName>
        <ecNumber evidence="3">2.7.7.65</ecNumber>
    </submittedName>
</protein>
<feature type="transmembrane region" description="Helical" evidence="1">
    <location>
        <begin position="72"/>
        <end position="98"/>
    </location>
</feature>
<accession>A0ABU3P1R9</accession>
<dbReference type="PROSITE" id="PS50887">
    <property type="entry name" value="GGDEF"/>
    <property type="match status" value="1"/>
</dbReference>
<dbReference type="InterPro" id="IPR000160">
    <property type="entry name" value="GGDEF_dom"/>
</dbReference>
<dbReference type="NCBIfam" id="TIGR00254">
    <property type="entry name" value="GGDEF"/>
    <property type="match status" value="1"/>
</dbReference>
<dbReference type="PANTHER" id="PTHR45138:SF9">
    <property type="entry name" value="DIGUANYLATE CYCLASE DGCM-RELATED"/>
    <property type="match status" value="1"/>
</dbReference>
<gene>
    <name evidence="3" type="ORF">Q4T40_17130</name>
</gene>
<organism evidence="3 4">
    <name type="scientific">Anaeroselena agilis</name>
    <dbReference type="NCBI Taxonomy" id="3063788"/>
    <lineage>
        <taxon>Bacteria</taxon>
        <taxon>Bacillati</taxon>
        <taxon>Bacillota</taxon>
        <taxon>Negativicutes</taxon>
        <taxon>Acetonemataceae</taxon>
        <taxon>Anaeroselena</taxon>
    </lineage>
</organism>
<keyword evidence="4" id="KW-1185">Reference proteome</keyword>
<reference evidence="3 4" key="1">
    <citation type="submission" date="2023-07" db="EMBL/GenBank/DDBJ databases">
        <title>The novel representative of Negativicutes class, Anaeroselena agilis gen. nov. sp. nov.</title>
        <authorList>
            <person name="Prokofeva M.I."/>
            <person name="Elcheninov A.G."/>
            <person name="Klyukina A."/>
            <person name="Kublanov I.V."/>
            <person name="Frolov E.N."/>
            <person name="Podosokorskaya O.A."/>
        </authorList>
    </citation>
    <scope>NUCLEOTIDE SEQUENCE [LARGE SCALE GENOMIC DNA]</scope>
    <source>
        <strain evidence="3 4">4137-cl</strain>
    </source>
</reference>
<comment type="caution">
    <text evidence="3">The sequence shown here is derived from an EMBL/GenBank/DDBJ whole genome shotgun (WGS) entry which is preliminary data.</text>
</comment>
<proteinExistence type="predicted"/>
<keyword evidence="1" id="KW-0472">Membrane</keyword>
<dbReference type="InterPro" id="IPR043128">
    <property type="entry name" value="Rev_trsase/Diguanyl_cyclase"/>
</dbReference>
<dbReference type="InterPro" id="IPR050469">
    <property type="entry name" value="Diguanylate_Cyclase"/>
</dbReference>
<evidence type="ECO:0000259" key="2">
    <source>
        <dbReference type="PROSITE" id="PS50887"/>
    </source>
</evidence>
<dbReference type="SUPFAM" id="SSF55073">
    <property type="entry name" value="Nucleotide cyclase"/>
    <property type="match status" value="1"/>
</dbReference>
<dbReference type="Proteomes" id="UP001254848">
    <property type="component" value="Unassembled WGS sequence"/>
</dbReference>
<keyword evidence="3" id="KW-0808">Transferase</keyword>
<dbReference type="Pfam" id="PF00990">
    <property type="entry name" value="GGDEF"/>
    <property type="match status" value="1"/>
</dbReference>
<dbReference type="PANTHER" id="PTHR45138">
    <property type="entry name" value="REGULATORY COMPONENTS OF SENSORY TRANSDUCTION SYSTEM"/>
    <property type="match status" value="1"/>
</dbReference>
<feature type="transmembrane region" description="Helical" evidence="1">
    <location>
        <begin position="25"/>
        <end position="52"/>
    </location>
</feature>
<dbReference type="EMBL" id="JAUOZS010000001">
    <property type="protein sequence ID" value="MDT8902969.1"/>
    <property type="molecule type" value="Genomic_DNA"/>
</dbReference>
<keyword evidence="1" id="KW-0812">Transmembrane</keyword>
<evidence type="ECO:0000313" key="4">
    <source>
        <dbReference type="Proteomes" id="UP001254848"/>
    </source>
</evidence>
<feature type="transmembrane region" description="Helical" evidence="1">
    <location>
        <begin position="110"/>
        <end position="133"/>
    </location>
</feature>
<dbReference type="SMART" id="SM00267">
    <property type="entry name" value="GGDEF"/>
    <property type="match status" value="1"/>
</dbReference>
<dbReference type="EC" id="2.7.7.65" evidence="3"/>